<feature type="transmembrane region" description="Helical" evidence="12">
    <location>
        <begin position="690"/>
        <end position="711"/>
    </location>
</feature>
<evidence type="ECO:0000313" key="14">
    <source>
        <dbReference type="Proteomes" id="UP001432322"/>
    </source>
</evidence>
<feature type="region of interest" description="Disordered" evidence="11">
    <location>
        <begin position="28"/>
        <end position="81"/>
    </location>
</feature>
<evidence type="ECO:0000256" key="6">
    <source>
        <dbReference type="ARBA" id="ARBA00022781"/>
    </source>
</evidence>
<evidence type="ECO:0000256" key="10">
    <source>
        <dbReference type="ARBA" id="ARBA00023303"/>
    </source>
</evidence>
<feature type="transmembrane region" description="Helical" evidence="12">
    <location>
        <begin position="386"/>
        <end position="404"/>
    </location>
</feature>
<evidence type="ECO:0000256" key="8">
    <source>
        <dbReference type="ARBA" id="ARBA00023065"/>
    </source>
</evidence>
<dbReference type="AlphaFoldDB" id="A0AAV5VVJ1"/>
<dbReference type="GO" id="GO:0015252">
    <property type="term" value="F:proton channel activity"/>
    <property type="evidence" value="ECO:0007669"/>
    <property type="project" value="InterPro"/>
</dbReference>
<evidence type="ECO:0000256" key="1">
    <source>
        <dbReference type="ARBA" id="ARBA00004651"/>
    </source>
</evidence>
<protein>
    <submittedName>
        <fullName evidence="13">Uncharacterized protein</fullName>
    </submittedName>
</protein>
<keyword evidence="3" id="KW-0813">Transport</keyword>
<evidence type="ECO:0000256" key="11">
    <source>
        <dbReference type="SAM" id="MobiDB-lite"/>
    </source>
</evidence>
<feature type="transmembrane region" description="Helical" evidence="12">
    <location>
        <begin position="223"/>
        <end position="241"/>
    </location>
</feature>
<feature type="transmembrane region" description="Helical" evidence="12">
    <location>
        <begin position="624"/>
        <end position="650"/>
    </location>
</feature>
<feature type="transmembrane region" description="Helical" evidence="12">
    <location>
        <begin position="543"/>
        <end position="564"/>
    </location>
</feature>
<organism evidence="13 14">
    <name type="scientific">Pristionchus fissidentatus</name>
    <dbReference type="NCBI Taxonomy" id="1538716"/>
    <lineage>
        <taxon>Eukaryota</taxon>
        <taxon>Metazoa</taxon>
        <taxon>Ecdysozoa</taxon>
        <taxon>Nematoda</taxon>
        <taxon>Chromadorea</taxon>
        <taxon>Rhabditida</taxon>
        <taxon>Rhabditina</taxon>
        <taxon>Diplogasteromorpha</taxon>
        <taxon>Diplogasteroidea</taxon>
        <taxon>Neodiplogasteridae</taxon>
        <taxon>Pristionchus</taxon>
    </lineage>
</organism>
<keyword evidence="7 12" id="KW-1133">Transmembrane helix</keyword>
<feature type="transmembrane region" description="Helical" evidence="12">
    <location>
        <begin position="349"/>
        <end position="374"/>
    </location>
</feature>
<proteinExistence type="inferred from homology"/>
<dbReference type="EMBL" id="BTSY01000004">
    <property type="protein sequence ID" value="GMT23448.1"/>
    <property type="molecule type" value="Genomic_DNA"/>
</dbReference>
<evidence type="ECO:0000256" key="3">
    <source>
        <dbReference type="ARBA" id="ARBA00022448"/>
    </source>
</evidence>
<keyword evidence="9 12" id="KW-0472">Membrane</keyword>
<reference evidence="13" key="1">
    <citation type="submission" date="2023-10" db="EMBL/GenBank/DDBJ databases">
        <title>Genome assembly of Pristionchus species.</title>
        <authorList>
            <person name="Yoshida K."/>
            <person name="Sommer R.J."/>
        </authorList>
    </citation>
    <scope>NUCLEOTIDE SEQUENCE</scope>
    <source>
        <strain evidence="13">RS5133</strain>
    </source>
</reference>
<dbReference type="Pfam" id="PF03189">
    <property type="entry name" value="Otopetrin"/>
    <property type="match status" value="1"/>
</dbReference>
<keyword evidence="14" id="KW-1185">Reference proteome</keyword>
<dbReference type="Proteomes" id="UP001432322">
    <property type="component" value="Unassembled WGS sequence"/>
</dbReference>
<evidence type="ECO:0000256" key="5">
    <source>
        <dbReference type="ARBA" id="ARBA00022692"/>
    </source>
</evidence>
<feature type="non-terminal residue" evidence="13">
    <location>
        <position position="1"/>
    </location>
</feature>
<evidence type="ECO:0000256" key="12">
    <source>
        <dbReference type="SAM" id="Phobius"/>
    </source>
</evidence>
<comment type="similarity">
    <text evidence="2">Belongs to the otopetrin family.</text>
</comment>
<feature type="transmembrane region" description="Helical" evidence="12">
    <location>
        <begin position="585"/>
        <end position="612"/>
    </location>
</feature>
<dbReference type="PANTHER" id="PTHR21522:SF43">
    <property type="entry name" value="OTOPETRIN-2"/>
    <property type="match status" value="1"/>
</dbReference>
<feature type="transmembrane region" description="Helical" evidence="12">
    <location>
        <begin position="261"/>
        <end position="279"/>
    </location>
</feature>
<evidence type="ECO:0000256" key="4">
    <source>
        <dbReference type="ARBA" id="ARBA00022475"/>
    </source>
</evidence>
<dbReference type="InterPro" id="IPR004878">
    <property type="entry name" value="Otopetrin"/>
</dbReference>
<evidence type="ECO:0000313" key="13">
    <source>
        <dbReference type="EMBL" id="GMT23448.1"/>
    </source>
</evidence>
<dbReference type="GO" id="GO:0005886">
    <property type="term" value="C:plasma membrane"/>
    <property type="evidence" value="ECO:0007669"/>
    <property type="project" value="UniProtKB-SubCell"/>
</dbReference>
<keyword evidence="10" id="KW-0407">Ion channel</keyword>
<evidence type="ECO:0000256" key="9">
    <source>
        <dbReference type="ARBA" id="ARBA00023136"/>
    </source>
</evidence>
<name>A0AAV5VVJ1_9BILA</name>
<keyword evidence="8" id="KW-0406">Ion transport</keyword>
<keyword evidence="4" id="KW-1003">Cell membrane</keyword>
<comment type="caution">
    <text evidence="13">The sequence shown here is derived from an EMBL/GenBank/DDBJ whole genome shotgun (WGS) entry which is preliminary data.</text>
</comment>
<evidence type="ECO:0000256" key="7">
    <source>
        <dbReference type="ARBA" id="ARBA00022989"/>
    </source>
</evidence>
<feature type="compositionally biased region" description="Low complexity" evidence="11">
    <location>
        <begin position="68"/>
        <end position="80"/>
    </location>
</feature>
<feature type="compositionally biased region" description="Low complexity" evidence="11">
    <location>
        <begin position="449"/>
        <end position="462"/>
    </location>
</feature>
<evidence type="ECO:0000256" key="2">
    <source>
        <dbReference type="ARBA" id="ARBA00006513"/>
    </source>
</evidence>
<feature type="region of interest" description="Disordered" evidence="11">
    <location>
        <begin position="818"/>
        <end position="838"/>
    </location>
</feature>
<keyword evidence="6" id="KW-0375">Hydrogen ion transport</keyword>
<gene>
    <name evidence="13" type="ORF">PFISCL1PPCAC_14745</name>
</gene>
<feature type="region of interest" description="Disordered" evidence="11">
    <location>
        <begin position="447"/>
        <end position="468"/>
    </location>
</feature>
<sequence length="838" mass="94214">DQGPSSNRNIKQLRIDRPILEEEIEEDVVKDSDSLEVIKQQNKSNETSERKFSISGFTENIDGEPPTSNISASTLSPSSSLHPIQAVSPILQNSLSAISFSTVMSASPPNSPNPNYKKNQSRLRFKTNDNDKESVTTMEDAPRRMKSILSDRDLLRLKSLKSVRRHNRDTKAIVLKEEEEEEEVEISAPQEDLPMNEPLEVINHHHAATPVDWVKNKEARGGFFQYFTFLYALLAIFYLVVEEATDENFMDYFPAGIIFHFYMYGVAIVFIFYVNAFIIHPPWFNRILYYLADRGWWKNAENQIIMPATHNAEPVSTLYLRMGTLLFGCAGVVLYGLELYMLFSGKVGTTFAGLSVAENIMGVVFTFAQMYFMNVNFKLLVQTSQNICRFGFMHCFALNLWVWYRFAAAKTHKSKKKQVTKEQAKMAAYSSSSFVEKDISSEVLKKVPSSSSSSNSSSSSSSEEWISINGTRTNRTEDALNEVLTRVTEYLTTTLSPVPNTTISSSTRYTTTTIAMTNSTMPALEEMKSTVASLEYFGDFAGFLNTCLIEYSLIGAAVMWVFWTHLEPSVPQHFHEKKRGVRVDFTASLTGLYFGVIIFILGAVCCGVYAALYGDCNEQAYLMFGIYECFCFTSCIIAVIAATIFMRSLVLSGHGHGEDVDFLLLYVAFCGEVIWCSAEVARFIDVGGNGFIFAVTLVRLLHVFSQTWFILMACKLELASTTKITAMRGRQCVTFMLVTNVTLFFFHIYESMTEGFGYVSSSSSNHTYVKLLAGPIIAFYRFHCSVCLAEVWKKTFSRPKAHSHHSGEDVNLTSTATTPVSHLHSPIGQFPYGNNHHV</sequence>
<keyword evidence="5 12" id="KW-0812">Transmembrane</keyword>
<accession>A0AAV5VVJ1</accession>
<feature type="transmembrane region" description="Helical" evidence="12">
    <location>
        <begin position="318"/>
        <end position="337"/>
    </location>
</feature>
<feature type="transmembrane region" description="Helical" evidence="12">
    <location>
        <begin position="732"/>
        <end position="749"/>
    </location>
</feature>
<comment type="subcellular location">
    <subcellularLocation>
        <location evidence="1">Cell membrane</location>
        <topology evidence="1">Multi-pass membrane protein</topology>
    </subcellularLocation>
</comment>
<dbReference type="PANTHER" id="PTHR21522">
    <property type="entry name" value="PROTON CHANNEL OTOP"/>
    <property type="match status" value="1"/>
</dbReference>